<dbReference type="EMBL" id="JASNUQ010000024">
    <property type="protein sequence ID" value="MDK4291127.1"/>
    <property type="molecule type" value="Genomic_DNA"/>
</dbReference>
<proteinExistence type="predicted"/>
<evidence type="ECO:0000313" key="1">
    <source>
        <dbReference type="EMBL" id="MDK4291127.1"/>
    </source>
</evidence>
<evidence type="ECO:0000313" key="2">
    <source>
        <dbReference type="Proteomes" id="UP001239759"/>
    </source>
</evidence>
<organism evidence="1 2">
    <name type="scientific">Corynebacterium pseudodiphtheriticum</name>
    <dbReference type="NCBI Taxonomy" id="37637"/>
    <lineage>
        <taxon>Bacteria</taxon>
        <taxon>Bacillati</taxon>
        <taxon>Actinomycetota</taxon>
        <taxon>Actinomycetes</taxon>
        <taxon>Mycobacteriales</taxon>
        <taxon>Corynebacteriaceae</taxon>
        <taxon>Corynebacterium</taxon>
    </lineage>
</organism>
<protein>
    <recommendedName>
        <fullName evidence="3">Transcriptional regulator</fullName>
    </recommendedName>
</protein>
<sequence length="106" mass="11350">MSQAVDKECAWLEAISVFQQLRKGNYQAGVDALCQTKGAGVEGEGIEGAGVEGAKLAGQSEYSQNEQQEIAHGLMRMLAILLRGEDQQKLDDFVDVALGMAPPPRS</sequence>
<keyword evidence="2" id="KW-1185">Reference proteome</keyword>
<name>A0ABT7FYP6_9CORY</name>
<accession>A0ABT7FYP6</accession>
<comment type="caution">
    <text evidence="1">The sequence shown here is derived from an EMBL/GenBank/DDBJ whole genome shotgun (WGS) entry which is preliminary data.</text>
</comment>
<dbReference type="Proteomes" id="UP001239759">
    <property type="component" value="Unassembled WGS sequence"/>
</dbReference>
<reference evidence="1 2" key="1">
    <citation type="submission" date="2023-05" db="EMBL/GenBank/DDBJ databases">
        <title>Metabolic capabilities are highly conserved among human nasal-associated Corynebacterium species in pangenomic analyses.</title>
        <authorList>
            <person name="Tran T.H."/>
            <person name="Roberts A.Q."/>
            <person name="Escapa I.F."/>
            <person name="Gao W."/>
            <person name="Conlan S."/>
            <person name="Kong H."/>
            <person name="Segre J.A."/>
            <person name="Kelly M.S."/>
            <person name="Lemon K.P."/>
        </authorList>
    </citation>
    <scope>NUCLEOTIDE SEQUENCE [LARGE SCALE GENOMIC DNA]</scope>
    <source>
        <strain evidence="1 2">KPL3772</strain>
    </source>
</reference>
<evidence type="ECO:0008006" key="3">
    <source>
        <dbReference type="Google" id="ProtNLM"/>
    </source>
</evidence>
<dbReference type="RefSeq" id="WP_272696833.1">
    <property type="nucleotide sequence ID" value="NZ_JAQPSP010000003.1"/>
</dbReference>
<gene>
    <name evidence="1" type="ORF">QPX23_10465</name>
</gene>